<keyword evidence="1" id="KW-1133">Transmembrane helix</keyword>
<dbReference type="Proteomes" id="UP000000390">
    <property type="component" value="Chromosome"/>
</dbReference>
<dbReference type="EMBL" id="AOHV01000009">
    <property type="protein sequence ID" value="ELY40591.1"/>
    <property type="molecule type" value="Genomic_DNA"/>
</dbReference>
<dbReference type="GeneID" id="9418740"/>
<evidence type="ECO:0000313" key="4">
    <source>
        <dbReference type="Proteomes" id="UP000000390"/>
    </source>
</evidence>
<organism evidence="2 4">
    <name type="scientific">Halalkalicoccus jeotgali (strain DSM 18796 / CECT 7217 / JCM 14584 / KCTC 4019 / B3)</name>
    <dbReference type="NCBI Taxonomy" id="795797"/>
    <lineage>
        <taxon>Archaea</taxon>
        <taxon>Methanobacteriati</taxon>
        <taxon>Methanobacteriota</taxon>
        <taxon>Stenosarchaea group</taxon>
        <taxon>Halobacteria</taxon>
        <taxon>Halobacteriales</taxon>
        <taxon>Halococcaceae</taxon>
        <taxon>Halalkalicoccus</taxon>
    </lineage>
</organism>
<sequence length="145" mass="14237">MSDEDPAYARKPRSRSGADRAIDGGAVAAGLCFGVFATFVSIVGPLSGAARLSVTALCLVCGGLAAGYLTRPTASGALQGALVVCSTAGLMAAVSMSMTYGLGSPRRVPLVLAYETLAPPAFAALGTLAVCLGALSGTLGVGLRG</sequence>
<keyword evidence="1" id="KW-0472">Membrane</keyword>
<proteinExistence type="predicted"/>
<dbReference type="OrthoDB" id="269664at2157"/>
<reference evidence="3 5" key="2">
    <citation type="journal article" date="2014" name="PLoS Genet.">
        <title>Phylogenetically driven sequencing of extremely halophilic archaea reveals strategies for static and dynamic osmo-response.</title>
        <authorList>
            <person name="Becker E.A."/>
            <person name="Seitzer P.M."/>
            <person name="Tritt A."/>
            <person name="Larsen D."/>
            <person name="Krusor M."/>
            <person name="Yao A.I."/>
            <person name="Wu D."/>
            <person name="Madern D."/>
            <person name="Eisen J.A."/>
            <person name="Darling A.E."/>
            <person name="Facciotti M.T."/>
        </authorList>
    </citation>
    <scope>NUCLEOTIDE SEQUENCE [LARGE SCALE GENOMIC DNA]</scope>
    <source>
        <strain evidence="3">B3</strain>
        <strain evidence="5">DSM 18796 / CECT 7217 / JCM 14584 / KCTC 4019 / B3</strain>
    </source>
</reference>
<feature type="transmembrane region" description="Helical" evidence="1">
    <location>
        <begin position="122"/>
        <end position="143"/>
    </location>
</feature>
<dbReference type="STRING" id="795797.HacjB3_04685"/>
<keyword evidence="1" id="KW-0812">Transmembrane</keyword>
<evidence type="ECO:0000256" key="1">
    <source>
        <dbReference type="SAM" id="Phobius"/>
    </source>
</evidence>
<dbReference type="EMBL" id="CP002062">
    <property type="protein sequence ID" value="ADJ14328.1"/>
    <property type="molecule type" value="Genomic_DNA"/>
</dbReference>
<feature type="transmembrane region" description="Helical" evidence="1">
    <location>
        <begin position="21"/>
        <end position="43"/>
    </location>
</feature>
<feature type="transmembrane region" description="Helical" evidence="1">
    <location>
        <begin position="49"/>
        <end position="69"/>
    </location>
</feature>
<evidence type="ECO:0000313" key="2">
    <source>
        <dbReference type="EMBL" id="ADJ14328.1"/>
    </source>
</evidence>
<dbReference type="Proteomes" id="UP000011645">
    <property type="component" value="Unassembled WGS sequence"/>
</dbReference>
<protein>
    <submittedName>
        <fullName evidence="2">Uncharacterized protein</fullName>
    </submittedName>
</protein>
<name>D8J8Z3_HALJB</name>
<dbReference type="KEGG" id="hje:HacjB3_04685"/>
<dbReference type="RefSeq" id="WP_008414392.1">
    <property type="nucleotide sequence ID" value="NC_014297.1"/>
</dbReference>
<gene>
    <name evidence="2" type="ordered locus">HacjB3_04685</name>
    <name evidence="3" type="ORF">C497_03052</name>
</gene>
<dbReference type="PATRIC" id="fig|795797.18.peg.943"/>
<accession>D8J8Z3</accession>
<feature type="transmembrane region" description="Helical" evidence="1">
    <location>
        <begin position="81"/>
        <end position="102"/>
    </location>
</feature>
<evidence type="ECO:0000313" key="3">
    <source>
        <dbReference type="EMBL" id="ELY40591.1"/>
    </source>
</evidence>
<evidence type="ECO:0000313" key="5">
    <source>
        <dbReference type="Proteomes" id="UP000011645"/>
    </source>
</evidence>
<dbReference type="HOGENOM" id="CLU_1782454_0_0_2"/>
<keyword evidence="5" id="KW-1185">Reference proteome</keyword>
<reference evidence="2 4" key="1">
    <citation type="journal article" date="2010" name="J. Bacteriol.">
        <title>Complete genome sequence of Halalkalicoccus jeotgali B3(T), an extremely halophilic archaeon.</title>
        <authorList>
            <person name="Roh S.W."/>
            <person name="Nam Y.D."/>
            <person name="Nam S.H."/>
            <person name="Choi S.H."/>
            <person name="Park H.S."/>
            <person name="Bae J.W."/>
        </authorList>
    </citation>
    <scope>NUCLEOTIDE SEQUENCE [LARGE SCALE GENOMIC DNA]</scope>
    <source>
        <strain evidence="2">B3</strain>
        <strain evidence="4">DSM 18796 / CECT 7217 / JCM 14584 / KCTC 4019 / B3</strain>
    </source>
</reference>
<dbReference type="AlphaFoldDB" id="D8J8Z3"/>